<evidence type="ECO:0000256" key="11">
    <source>
        <dbReference type="RuleBase" id="RU000682"/>
    </source>
</evidence>
<evidence type="ECO:0000256" key="1">
    <source>
        <dbReference type="ARBA" id="ARBA00004123"/>
    </source>
</evidence>
<comment type="subcellular location">
    <subcellularLocation>
        <location evidence="1 9 11">Nucleus</location>
    </subcellularLocation>
</comment>
<dbReference type="PANTHER" id="PTHR24208:SF168">
    <property type="entry name" value="PROTEIN APTEROUS"/>
    <property type="match status" value="1"/>
</dbReference>
<dbReference type="CDD" id="cd00086">
    <property type="entry name" value="homeodomain"/>
    <property type="match status" value="1"/>
</dbReference>
<feature type="DNA-binding region" description="Homeobox" evidence="9">
    <location>
        <begin position="158"/>
        <end position="205"/>
    </location>
</feature>
<dbReference type="SUPFAM" id="SSF57716">
    <property type="entry name" value="Glucocorticoid receptor-like (DNA-binding domain)"/>
    <property type="match status" value="1"/>
</dbReference>
<dbReference type="GO" id="GO:0000977">
    <property type="term" value="F:RNA polymerase II transcription regulatory region sequence-specific DNA binding"/>
    <property type="evidence" value="ECO:0007669"/>
    <property type="project" value="TreeGrafter"/>
</dbReference>
<dbReference type="PANTHER" id="PTHR24208">
    <property type="entry name" value="LIM/HOMEOBOX PROTEIN LHX"/>
    <property type="match status" value="1"/>
</dbReference>
<evidence type="ECO:0000259" key="12">
    <source>
        <dbReference type="PROSITE" id="PS50023"/>
    </source>
</evidence>
<dbReference type="InterPro" id="IPR050453">
    <property type="entry name" value="LIM_Homeobox_TF"/>
</dbReference>
<dbReference type="PROSITE" id="PS50023">
    <property type="entry name" value="LIM_DOMAIN_2"/>
    <property type="match status" value="2"/>
</dbReference>
<protein>
    <submittedName>
        <fullName evidence="14">LIM/homeobox protein Lhx9</fullName>
    </submittedName>
</protein>
<dbReference type="SMART" id="SM00389">
    <property type="entry name" value="HOX"/>
    <property type="match status" value="1"/>
</dbReference>
<dbReference type="PROSITE" id="PS00478">
    <property type="entry name" value="LIM_DOMAIN_1"/>
    <property type="match status" value="2"/>
</dbReference>
<evidence type="ECO:0000256" key="5">
    <source>
        <dbReference type="ARBA" id="ARBA00023038"/>
    </source>
</evidence>
<keyword evidence="7 9" id="KW-0371">Homeobox</keyword>
<evidence type="ECO:0000256" key="6">
    <source>
        <dbReference type="ARBA" id="ARBA00023125"/>
    </source>
</evidence>
<evidence type="ECO:0000313" key="14">
    <source>
        <dbReference type="WBParaSite" id="HPLM_0001851401-mRNA-1"/>
    </source>
</evidence>
<dbReference type="InterPro" id="IPR001356">
    <property type="entry name" value="HD"/>
</dbReference>
<dbReference type="WBParaSite" id="HPLM_0001851401-mRNA-1">
    <property type="protein sequence ID" value="HPLM_0001851401-mRNA-1"/>
    <property type="gene ID" value="HPLM_0001851401"/>
</dbReference>
<evidence type="ECO:0000256" key="3">
    <source>
        <dbReference type="ARBA" id="ARBA00022737"/>
    </source>
</evidence>
<dbReference type="OMA" id="RRDYTAK"/>
<evidence type="ECO:0000256" key="9">
    <source>
        <dbReference type="PROSITE-ProRule" id="PRU00108"/>
    </source>
</evidence>
<dbReference type="Gene3D" id="1.10.10.60">
    <property type="entry name" value="Homeodomain-like"/>
    <property type="match status" value="1"/>
</dbReference>
<evidence type="ECO:0000256" key="4">
    <source>
        <dbReference type="ARBA" id="ARBA00022833"/>
    </source>
</evidence>
<dbReference type="GO" id="GO:0000981">
    <property type="term" value="F:DNA-binding transcription factor activity, RNA polymerase II-specific"/>
    <property type="evidence" value="ECO:0007669"/>
    <property type="project" value="UniProtKB-ARBA"/>
</dbReference>
<evidence type="ECO:0000256" key="2">
    <source>
        <dbReference type="ARBA" id="ARBA00022723"/>
    </source>
</evidence>
<evidence type="ECO:0000256" key="10">
    <source>
        <dbReference type="PROSITE-ProRule" id="PRU00125"/>
    </source>
</evidence>
<organism evidence="14">
    <name type="scientific">Haemonchus placei</name>
    <name type="common">Barber's pole worm</name>
    <dbReference type="NCBI Taxonomy" id="6290"/>
    <lineage>
        <taxon>Eukaryota</taxon>
        <taxon>Metazoa</taxon>
        <taxon>Ecdysozoa</taxon>
        <taxon>Nematoda</taxon>
        <taxon>Chromadorea</taxon>
        <taxon>Rhabditida</taxon>
        <taxon>Rhabditina</taxon>
        <taxon>Rhabditomorpha</taxon>
        <taxon>Strongyloidea</taxon>
        <taxon>Trichostrongylidae</taxon>
        <taxon>Haemonchus</taxon>
    </lineage>
</organism>
<dbReference type="Pfam" id="PF00046">
    <property type="entry name" value="Homeodomain"/>
    <property type="match status" value="1"/>
</dbReference>
<keyword evidence="5 10" id="KW-0440">LIM domain</keyword>
<dbReference type="GO" id="GO:0005634">
    <property type="term" value="C:nucleus"/>
    <property type="evidence" value="ECO:0007669"/>
    <property type="project" value="UniProtKB-SubCell"/>
</dbReference>
<evidence type="ECO:0000256" key="8">
    <source>
        <dbReference type="ARBA" id="ARBA00023242"/>
    </source>
</evidence>
<dbReference type="GO" id="GO:0045664">
    <property type="term" value="P:regulation of neuron differentiation"/>
    <property type="evidence" value="ECO:0007669"/>
    <property type="project" value="UniProtKB-ARBA"/>
</dbReference>
<dbReference type="FunFam" id="2.10.110.10:FF:000136">
    <property type="entry name" value="LIM domain family"/>
    <property type="match status" value="1"/>
</dbReference>
<dbReference type="InterPro" id="IPR001781">
    <property type="entry name" value="Znf_LIM"/>
</dbReference>
<feature type="domain" description="Homeobox" evidence="13">
    <location>
        <begin position="156"/>
        <end position="204"/>
    </location>
</feature>
<evidence type="ECO:0000259" key="13">
    <source>
        <dbReference type="PROSITE" id="PS50071"/>
    </source>
</evidence>
<dbReference type="SUPFAM" id="SSF46689">
    <property type="entry name" value="Homeodomain-like"/>
    <property type="match status" value="1"/>
</dbReference>
<dbReference type="GO" id="GO:0046872">
    <property type="term" value="F:metal ion binding"/>
    <property type="evidence" value="ECO:0007669"/>
    <property type="project" value="UniProtKB-KW"/>
</dbReference>
<feature type="domain" description="LIM zinc-binding" evidence="12">
    <location>
        <begin position="19"/>
        <end position="80"/>
    </location>
</feature>
<reference evidence="14" key="1">
    <citation type="submission" date="2017-02" db="UniProtKB">
        <authorList>
            <consortium name="WormBaseParasite"/>
        </authorList>
    </citation>
    <scope>IDENTIFICATION</scope>
</reference>
<feature type="domain" description="LIM zinc-binding" evidence="12">
    <location>
        <begin position="81"/>
        <end position="143"/>
    </location>
</feature>
<dbReference type="GO" id="GO:0045944">
    <property type="term" value="P:positive regulation of transcription by RNA polymerase II"/>
    <property type="evidence" value="ECO:0007669"/>
    <property type="project" value="UniProtKB-ARBA"/>
</dbReference>
<keyword evidence="4 10" id="KW-0862">Zinc</keyword>
<dbReference type="Pfam" id="PF00412">
    <property type="entry name" value="LIM"/>
    <property type="match status" value="2"/>
</dbReference>
<evidence type="ECO:0000256" key="7">
    <source>
        <dbReference type="ARBA" id="ARBA00023155"/>
    </source>
</evidence>
<keyword evidence="3" id="KW-0677">Repeat</keyword>
<dbReference type="SMART" id="SM00132">
    <property type="entry name" value="LIM"/>
    <property type="match status" value="2"/>
</dbReference>
<dbReference type="AlphaFoldDB" id="A0A0N4X2D0"/>
<dbReference type="GO" id="GO:0007409">
    <property type="term" value="P:axonogenesis"/>
    <property type="evidence" value="ECO:0007669"/>
    <property type="project" value="UniProtKB-ARBA"/>
</dbReference>
<dbReference type="PROSITE" id="PS50071">
    <property type="entry name" value="HOMEOBOX_2"/>
    <property type="match status" value="1"/>
</dbReference>
<accession>A0A0N4X2D0</accession>
<proteinExistence type="predicted"/>
<dbReference type="Gene3D" id="2.10.110.10">
    <property type="entry name" value="Cysteine Rich Protein"/>
    <property type="match status" value="2"/>
</dbReference>
<keyword evidence="8 9" id="KW-0539">Nucleus</keyword>
<sequence length="233" mass="27306">LAKITTLESIRSRIFDFSEICAVCHLAILERYFLVLEHRSYHPHCLRCALCHCGLSYEPTCYVKDGLVLCRRDYTAKFRKACTKCRLRLENDDVVMRAREAVFHVHCFSCVVCDTPLNAGDIFTMTERGEIFCQRSLSSGWGIGTYFPPPPPRQKDRSKRMRTSFKHHQLRTMKQYFNLNHNPDAKDLKQLAQKTGLTKRVLQVIQLSHQLMDITYVTTLLPRFGMYWPRWKP</sequence>
<keyword evidence="6 9" id="KW-0238">DNA-binding</keyword>
<name>A0A0N4X2D0_HAEPC</name>
<dbReference type="InterPro" id="IPR009057">
    <property type="entry name" value="Homeodomain-like_sf"/>
</dbReference>
<dbReference type="FunFam" id="1.10.10.60:FF:000027">
    <property type="entry name" value="LIM/homeobox protein Lhx9"/>
    <property type="match status" value="1"/>
</dbReference>
<keyword evidence="2 10" id="KW-0479">Metal-binding</keyword>